<dbReference type="InterPro" id="IPR044033">
    <property type="entry name" value="GpV-like_apex"/>
</dbReference>
<dbReference type="OrthoDB" id="4931325at2"/>
<organism evidence="3 4">
    <name type="scientific">Bordetella genomosp. 9</name>
    <dbReference type="NCBI Taxonomy" id="1416803"/>
    <lineage>
        <taxon>Bacteria</taxon>
        <taxon>Pseudomonadati</taxon>
        <taxon>Pseudomonadota</taxon>
        <taxon>Betaproteobacteria</taxon>
        <taxon>Burkholderiales</taxon>
        <taxon>Alcaligenaceae</taxon>
        <taxon>Bordetella</taxon>
    </lineage>
</organism>
<dbReference type="EMBL" id="NEVJ01000002">
    <property type="protein sequence ID" value="OZI23023.1"/>
    <property type="molecule type" value="Genomic_DNA"/>
</dbReference>
<proteinExistence type="predicted"/>
<dbReference type="AlphaFoldDB" id="A0A261RFC5"/>
<dbReference type="Gene3D" id="2.40.50.230">
    <property type="entry name" value="Gp5 N-terminal domain"/>
    <property type="match status" value="1"/>
</dbReference>
<feature type="domain" description="Gp5/Type VI secretion system Vgr protein OB-fold" evidence="1">
    <location>
        <begin position="17"/>
        <end position="84"/>
    </location>
</feature>
<dbReference type="Pfam" id="PF18715">
    <property type="entry name" value="Phage_spike"/>
    <property type="match status" value="1"/>
</dbReference>
<dbReference type="NCBIfam" id="TIGR01644">
    <property type="entry name" value="phage_P2_V"/>
    <property type="match status" value="1"/>
</dbReference>
<evidence type="ECO:0000259" key="1">
    <source>
        <dbReference type="Pfam" id="PF04717"/>
    </source>
</evidence>
<evidence type="ECO:0000313" key="3">
    <source>
        <dbReference type="EMBL" id="OZI23023.1"/>
    </source>
</evidence>
<feature type="domain" description="Phage spike trimer" evidence="2">
    <location>
        <begin position="122"/>
        <end position="185"/>
    </location>
</feature>
<dbReference type="InterPro" id="IPR037026">
    <property type="entry name" value="Vgr_OB-fold_dom_sf"/>
</dbReference>
<evidence type="ECO:0000313" key="4">
    <source>
        <dbReference type="Proteomes" id="UP000216857"/>
    </source>
</evidence>
<dbReference type="Proteomes" id="UP000216857">
    <property type="component" value="Unassembled WGS sequence"/>
</dbReference>
<sequence length="208" mass="21657">MHDAAELFRLLSNLIRTGTVFAADLATTPPAVRVRDGAWESGWLQWTERRAGTTKTWSPPTIGEQVLAFCLGGDTAAGYVITGLNTASNPPPSTSANEDVREYPDGARIVYDHAAGALTATGVKTATLQAQELTTVDCPQTVFTGAVTVQGLFTYSAGMSGTNGKGNNTSIKGDITHESGNLSSNGVVVHTHKHGGVNRGGSDTDGPK</sequence>
<dbReference type="Gene3D" id="6.20.150.10">
    <property type="match status" value="1"/>
</dbReference>
<protein>
    <submittedName>
        <fullName evidence="3">Baseplate assembly protein</fullName>
    </submittedName>
</protein>
<reference evidence="3" key="1">
    <citation type="submission" date="2017-05" db="EMBL/GenBank/DDBJ databases">
        <title>Complete and WGS of Bordetella genogroups.</title>
        <authorList>
            <person name="Spilker T."/>
            <person name="Lipuma J."/>
        </authorList>
    </citation>
    <scope>NUCLEOTIDE SEQUENCE</scope>
    <source>
        <strain evidence="3">AU21707</strain>
    </source>
</reference>
<comment type="caution">
    <text evidence="3">The sequence shown here is derived from an EMBL/GenBank/DDBJ whole genome shotgun (WGS) entry which is preliminary data.</text>
</comment>
<dbReference type="InterPro" id="IPR006531">
    <property type="entry name" value="Gp5/Vgr_OB"/>
</dbReference>
<dbReference type="InterPro" id="IPR040629">
    <property type="entry name" value="Phage_spike"/>
</dbReference>
<gene>
    <name evidence="3" type="ORF">CAL26_05945</name>
</gene>
<evidence type="ECO:0000259" key="2">
    <source>
        <dbReference type="Pfam" id="PF18715"/>
    </source>
</evidence>
<accession>A0A261RFC5</accession>
<dbReference type="Pfam" id="PF04717">
    <property type="entry name" value="Phage_base_V"/>
    <property type="match status" value="1"/>
</dbReference>
<name>A0A261RFC5_9BORD</name>
<dbReference type="Pfam" id="PF18946">
    <property type="entry name" value="Apex"/>
    <property type="match status" value="1"/>
</dbReference>
<keyword evidence="4" id="KW-1185">Reference proteome</keyword>
<dbReference type="InterPro" id="IPR013046">
    <property type="entry name" value="GpV/Gp45"/>
</dbReference>
<dbReference type="RefSeq" id="WP_094846039.1">
    <property type="nucleotide sequence ID" value="NZ_NEVJ01000002.1"/>
</dbReference>